<dbReference type="AlphaFoldDB" id="A0A2S7KV02"/>
<gene>
    <name evidence="1" type="ORF">BST83_03980</name>
</gene>
<evidence type="ECO:0000313" key="2">
    <source>
        <dbReference type="Proteomes" id="UP000239522"/>
    </source>
</evidence>
<evidence type="ECO:0000313" key="1">
    <source>
        <dbReference type="EMBL" id="PQB06426.1"/>
    </source>
</evidence>
<dbReference type="Proteomes" id="UP000239522">
    <property type="component" value="Unassembled WGS sequence"/>
</dbReference>
<sequence>MKCKICNNLVKGRSDKKFCSQRCKNYYHINLRKVTAIAVKDIDIILHRNRSILLEVLGKNLSQKKVPRILLEKKKFNFKYNTHLHINSKNKTFFWVYDFGWMSFSDDEILLVRKRTMS</sequence>
<name>A0A2S7KV02_9FLAO</name>
<organism evidence="1 2">
    <name type="scientific">Polaribacter filamentus</name>
    <dbReference type="NCBI Taxonomy" id="53483"/>
    <lineage>
        <taxon>Bacteria</taxon>
        <taxon>Pseudomonadati</taxon>
        <taxon>Bacteroidota</taxon>
        <taxon>Flavobacteriia</taxon>
        <taxon>Flavobacteriales</taxon>
        <taxon>Flavobacteriaceae</taxon>
    </lineage>
</organism>
<proteinExistence type="predicted"/>
<protein>
    <recommendedName>
        <fullName evidence="3">DUF2116 family Zn-ribbon domain-containing protein</fullName>
    </recommendedName>
</protein>
<dbReference type="OrthoDB" id="5187906at2"/>
<comment type="caution">
    <text evidence="1">The sequence shown here is derived from an EMBL/GenBank/DDBJ whole genome shotgun (WGS) entry which is preliminary data.</text>
</comment>
<keyword evidence="2" id="KW-1185">Reference proteome</keyword>
<evidence type="ECO:0008006" key="3">
    <source>
        <dbReference type="Google" id="ProtNLM"/>
    </source>
</evidence>
<reference evidence="1 2" key="1">
    <citation type="submission" date="2016-11" db="EMBL/GenBank/DDBJ databases">
        <title>Trade-off between light-utilization and light-protection in marine flavobacteria.</title>
        <authorList>
            <person name="Kumagai Y."/>
        </authorList>
    </citation>
    <scope>NUCLEOTIDE SEQUENCE [LARGE SCALE GENOMIC DNA]</scope>
    <source>
        <strain evidence="1 2">ATCC 700397</strain>
    </source>
</reference>
<dbReference type="EMBL" id="MQUA01000013">
    <property type="protein sequence ID" value="PQB06426.1"/>
    <property type="molecule type" value="Genomic_DNA"/>
</dbReference>
<accession>A0A2S7KV02</accession>